<proteinExistence type="predicted"/>
<dbReference type="Proteomes" id="UP000236333">
    <property type="component" value="Unassembled WGS sequence"/>
</dbReference>
<accession>A0A2J7ZU83</accession>
<sequence>MDPAPALRRDHNLAAQRLRRARLSFKRARLVCIKGPHHNHSVDFAIAHPHLLRRLLFQEGEGGGALALLEHLGHGDAAVQVLQAVAEQYSSGWLAAASAAPKLVNGAAAPAAPSPNGLAAGAGAPSNPPCPPEAPNALVGMLPEDGQAAVAAGATMPR</sequence>
<feature type="region of interest" description="Disordered" evidence="1">
    <location>
        <begin position="119"/>
        <end position="139"/>
    </location>
</feature>
<organism evidence="2 3">
    <name type="scientific">Tetrabaena socialis</name>
    <dbReference type="NCBI Taxonomy" id="47790"/>
    <lineage>
        <taxon>Eukaryota</taxon>
        <taxon>Viridiplantae</taxon>
        <taxon>Chlorophyta</taxon>
        <taxon>core chlorophytes</taxon>
        <taxon>Chlorophyceae</taxon>
        <taxon>CS clade</taxon>
        <taxon>Chlamydomonadales</taxon>
        <taxon>Tetrabaenaceae</taxon>
        <taxon>Tetrabaena</taxon>
    </lineage>
</organism>
<evidence type="ECO:0000313" key="2">
    <source>
        <dbReference type="EMBL" id="PNH03808.1"/>
    </source>
</evidence>
<dbReference type="AlphaFoldDB" id="A0A2J7ZU83"/>
<protein>
    <submittedName>
        <fullName evidence="2">Uncharacterized protein</fullName>
    </submittedName>
</protein>
<keyword evidence="3" id="KW-1185">Reference proteome</keyword>
<evidence type="ECO:0000313" key="3">
    <source>
        <dbReference type="Proteomes" id="UP000236333"/>
    </source>
</evidence>
<name>A0A2J7ZU83_9CHLO</name>
<comment type="caution">
    <text evidence="2">The sequence shown here is derived from an EMBL/GenBank/DDBJ whole genome shotgun (WGS) entry which is preliminary data.</text>
</comment>
<evidence type="ECO:0000256" key="1">
    <source>
        <dbReference type="SAM" id="MobiDB-lite"/>
    </source>
</evidence>
<reference evidence="2 3" key="1">
    <citation type="journal article" date="2017" name="Mol. Biol. Evol.">
        <title>The 4-celled Tetrabaena socialis nuclear genome reveals the essential components for genetic control of cell number at the origin of multicellularity in the volvocine lineage.</title>
        <authorList>
            <person name="Featherston J."/>
            <person name="Arakaki Y."/>
            <person name="Hanschen E.R."/>
            <person name="Ferris P.J."/>
            <person name="Michod R.E."/>
            <person name="Olson B.J.S.C."/>
            <person name="Nozaki H."/>
            <person name="Durand P.M."/>
        </authorList>
    </citation>
    <scope>NUCLEOTIDE SEQUENCE [LARGE SCALE GENOMIC DNA]</scope>
    <source>
        <strain evidence="2 3">NIES-571</strain>
    </source>
</reference>
<gene>
    <name evidence="2" type="ORF">TSOC_010101</name>
</gene>
<dbReference type="EMBL" id="PGGS01000459">
    <property type="protein sequence ID" value="PNH03808.1"/>
    <property type="molecule type" value="Genomic_DNA"/>
</dbReference>